<evidence type="ECO:0000313" key="5">
    <source>
        <dbReference type="EMBL" id="TDQ62069.1"/>
    </source>
</evidence>
<evidence type="ECO:0000256" key="1">
    <source>
        <dbReference type="ARBA" id="ARBA00010928"/>
    </source>
</evidence>
<organism evidence="5 6">
    <name type="scientific">Maritalea mobilis</name>
    <dbReference type="NCBI Taxonomy" id="483324"/>
    <lineage>
        <taxon>Bacteria</taxon>
        <taxon>Pseudomonadati</taxon>
        <taxon>Pseudomonadota</taxon>
        <taxon>Alphaproteobacteria</taxon>
        <taxon>Hyphomicrobiales</taxon>
        <taxon>Devosiaceae</taxon>
        <taxon>Maritalea</taxon>
    </lineage>
</organism>
<comment type="similarity">
    <text evidence="1">Belongs to the Gfo/Idh/MocA family.</text>
</comment>
<keyword evidence="6" id="KW-1185">Reference proteome</keyword>
<dbReference type="GO" id="GO:0016491">
    <property type="term" value="F:oxidoreductase activity"/>
    <property type="evidence" value="ECO:0007669"/>
    <property type="project" value="UniProtKB-KW"/>
</dbReference>
<reference evidence="5 6" key="1">
    <citation type="submission" date="2019-03" db="EMBL/GenBank/DDBJ databases">
        <title>Genomic Encyclopedia of Type Strains, Phase III (KMG-III): the genomes of soil and plant-associated and newly described type strains.</title>
        <authorList>
            <person name="Whitman W."/>
        </authorList>
    </citation>
    <scope>NUCLEOTIDE SEQUENCE [LARGE SCALE GENOMIC DNA]</scope>
    <source>
        <strain evidence="5 6">CGMCC 1.7002</strain>
    </source>
</reference>
<accession>A0A4R6VK59</accession>
<feature type="domain" description="GFO/IDH/MocA-like oxidoreductase" evidence="4">
    <location>
        <begin position="141"/>
        <end position="261"/>
    </location>
</feature>
<dbReference type="InterPro" id="IPR000683">
    <property type="entry name" value="Gfo/Idh/MocA-like_OxRdtase_N"/>
</dbReference>
<feature type="domain" description="Gfo/Idh/MocA-like oxidoreductase N-terminal" evidence="3">
    <location>
        <begin position="17"/>
        <end position="131"/>
    </location>
</feature>
<dbReference type="OrthoDB" id="6183734at2"/>
<evidence type="ECO:0000313" key="6">
    <source>
        <dbReference type="Proteomes" id="UP000295391"/>
    </source>
</evidence>
<dbReference type="PANTHER" id="PTHR43708">
    <property type="entry name" value="CONSERVED EXPRESSED OXIDOREDUCTASE (EUROFUNG)"/>
    <property type="match status" value="1"/>
</dbReference>
<dbReference type="AlphaFoldDB" id="A0A4R6VK59"/>
<comment type="caution">
    <text evidence="5">The sequence shown here is derived from an EMBL/GenBank/DDBJ whole genome shotgun (WGS) entry which is preliminary data.</text>
</comment>
<evidence type="ECO:0000259" key="3">
    <source>
        <dbReference type="Pfam" id="PF01408"/>
    </source>
</evidence>
<dbReference type="SUPFAM" id="SSF51735">
    <property type="entry name" value="NAD(P)-binding Rossmann-fold domains"/>
    <property type="match status" value="1"/>
</dbReference>
<dbReference type="Gene3D" id="3.30.360.10">
    <property type="entry name" value="Dihydrodipicolinate Reductase, domain 2"/>
    <property type="match status" value="1"/>
</dbReference>
<proteinExistence type="inferred from homology"/>
<dbReference type="InterPro" id="IPR036291">
    <property type="entry name" value="NAD(P)-bd_dom_sf"/>
</dbReference>
<sequence length="351" mass="39317">MTLMQSWPKPSRTTPTVIIGAGSIVVDAHLPTYKNENIPVAGLFDLNQERAQEVASEWGVDKVFTTLAEAMQHGTDVIYDLALPPAAIAETLHHVPEGATVLIQKPMGSNFDQAKEILQICRDRNLKAGINFQLRFSPQMLAVRDAIQQGVLGELLEIEMHLNLKTPWELWPFLEGLERIEIAVHSIHYLDLIRSLVGAPKGVFARTMGDPRSASMAQTRTSAILDYGDKLRCTLTLNHNHDYGRKFQECSFRFEGDKGAIVTQIGVNLNYPKGEPDELWLATKDQEWQQIPLEGSWFLDAFSGIFRNVQRFHIGEDETLETSVENCIDTMALVEACFEANELPSHPLPKA</sequence>
<dbReference type="Pfam" id="PF22725">
    <property type="entry name" value="GFO_IDH_MocA_C3"/>
    <property type="match status" value="1"/>
</dbReference>
<dbReference type="InterPro" id="IPR051317">
    <property type="entry name" value="Gfo/Idh/MocA_oxidoreduct"/>
</dbReference>
<dbReference type="EMBL" id="SNYR01000003">
    <property type="protein sequence ID" value="TDQ62069.1"/>
    <property type="molecule type" value="Genomic_DNA"/>
</dbReference>
<evidence type="ECO:0000256" key="2">
    <source>
        <dbReference type="ARBA" id="ARBA00023002"/>
    </source>
</evidence>
<keyword evidence="2" id="KW-0560">Oxidoreductase</keyword>
<dbReference type="InterPro" id="IPR055170">
    <property type="entry name" value="GFO_IDH_MocA-like_dom"/>
</dbReference>
<name>A0A4R6VK59_9HYPH</name>
<dbReference type="Gene3D" id="3.40.50.720">
    <property type="entry name" value="NAD(P)-binding Rossmann-like Domain"/>
    <property type="match status" value="1"/>
</dbReference>
<evidence type="ECO:0000259" key="4">
    <source>
        <dbReference type="Pfam" id="PF22725"/>
    </source>
</evidence>
<dbReference type="SUPFAM" id="SSF55347">
    <property type="entry name" value="Glyceraldehyde-3-phosphate dehydrogenase-like, C-terminal domain"/>
    <property type="match status" value="1"/>
</dbReference>
<protein>
    <submittedName>
        <fullName evidence="5">Putative dehydrogenase</fullName>
    </submittedName>
</protein>
<dbReference type="RefSeq" id="WP_133573740.1">
    <property type="nucleotide sequence ID" value="NZ_SNYR01000003.1"/>
</dbReference>
<dbReference type="PANTHER" id="PTHR43708:SF5">
    <property type="entry name" value="CONSERVED EXPRESSED OXIDOREDUCTASE (EUROFUNG)-RELATED"/>
    <property type="match status" value="1"/>
</dbReference>
<dbReference type="GO" id="GO:0000166">
    <property type="term" value="F:nucleotide binding"/>
    <property type="evidence" value="ECO:0007669"/>
    <property type="project" value="InterPro"/>
</dbReference>
<dbReference type="Pfam" id="PF01408">
    <property type="entry name" value="GFO_IDH_MocA"/>
    <property type="match status" value="1"/>
</dbReference>
<gene>
    <name evidence="5" type="ORF">ATL17_3173</name>
</gene>
<dbReference type="Proteomes" id="UP000295391">
    <property type="component" value="Unassembled WGS sequence"/>
</dbReference>